<proteinExistence type="inferred from homology"/>
<evidence type="ECO:0000313" key="19">
    <source>
        <dbReference type="Proteomes" id="UP000481852"/>
    </source>
</evidence>
<dbReference type="InterPro" id="IPR001179">
    <property type="entry name" value="PPIase_FKBP_dom"/>
</dbReference>
<comment type="domain">
    <text evidence="12">Consists of 3 domains; the N-terminus binds the ribosome, the middle domain has PPIase activity, while the C-terminus has intrinsic chaperone activity on its own.</text>
</comment>
<dbReference type="SUPFAM" id="SSF54534">
    <property type="entry name" value="FKBP-like"/>
    <property type="match status" value="1"/>
</dbReference>
<dbReference type="InterPro" id="IPR008880">
    <property type="entry name" value="Trigger_fac_C"/>
</dbReference>
<gene>
    <name evidence="12" type="primary">tig</name>
    <name evidence="18" type="ORF">FYJ35_00350</name>
</gene>
<evidence type="ECO:0000256" key="9">
    <source>
        <dbReference type="ARBA" id="ARBA00023306"/>
    </source>
</evidence>
<evidence type="ECO:0000256" key="15">
    <source>
        <dbReference type="SAM" id="Coils"/>
    </source>
</evidence>
<dbReference type="InterPro" id="IPR046357">
    <property type="entry name" value="PPIase_dom_sf"/>
</dbReference>
<protein>
    <recommendedName>
        <fullName evidence="4 12">Trigger factor</fullName>
        <shortName evidence="12">TF</shortName>
        <ecNumber evidence="3 12">5.2.1.8</ecNumber>
    </recommendedName>
    <alternativeName>
        <fullName evidence="11 12">PPIase</fullName>
    </alternativeName>
</protein>
<keyword evidence="12" id="KW-0963">Cytoplasm</keyword>
<dbReference type="GO" id="GO:0044183">
    <property type="term" value="F:protein folding chaperone"/>
    <property type="evidence" value="ECO:0007669"/>
    <property type="project" value="TreeGrafter"/>
</dbReference>
<dbReference type="PANTHER" id="PTHR30560">
    <property type="entry name" value="TRIGGER FACTOR CHAPERONE AND PEPTIDYL-PROLYL CIS/TRANS ISOMERASE"/>
    <property type="match status" value="1"/>
</dbReference>
<dbReference type="InterPro" id="IPR036611">
    <property type="entry name" value="Trigger_fac_ribosome-bd_sf"/>
</dbReference>
<feature type="region of interest" description="Disordered" evidence="16">
    <location>
        <begin position="424"/>
        <end position="447"/>
    </location>
</feature>
<dbReference type="Pfam" id="PF05698">
    <property type="entry name" value="Trigger_C"/>
    <property type="match status" value="1"/>
</dbReference>
<dbReference type="RefSeq" id="WP_154521488.1">
    <property type="nucleotide sequence ID" value="NZ_VULZ01000001.1"/>
</dbReference>
<sequence>MSVTVEKKEHNMAVLTVTASAQELTQALNDAWKKDRKRINIPGFRRGKAPRKMIEQMYGKGVFFEDAANLVLQRTYDKAVEESGETVVSRPKIDITQIEEGKPFIYTAEVALKPAVTLGQYKGVEVAKTEISVSDEEIQKELDKERERNARMVDVDDRPVQKDDHIKLDFDGSIDGVPFDGGKAENYELVVGSGSFIPGFEDQIVGKNIGEKFDVNVTFPEDYQAENLKGKAAVFKCKVNSIQVKELPALDDDFAQDVSEFDTLEEYKKDVAQKIRERKENEAKAKKQNEALAEAVNNAEMDIPEAMVEEQATRMLDEFSQRIGQQGLSIDQYMQFTGMDRKKMMDQMKPEALKRIQNSLVLEAVQKAEKIECSDERFDEEIDKLAKAYNMEKDKLTSLMGEESVKTMKDEIATQMAAEFIADNAVEVEKPAEEEKKDIPQEQPADV</sequence>
<comment type="caution">
    <text evidence="18">The sequence shown here is derived from an EMBL/GenBank/DDBJ whole genome shotgun (WGS) entry which is preliminary data.</text>
</comment>
<dbReference type="Pfam" id="PF00254">
    <property type="entry name" value="FKBP_C"/>
    <property type="match status" value="1"/>
</dbReference>
<comment type="catalytic activity">
    <reaction evidence="1 12 13">
        <text>[protein]-peptidylproline (omega=180) = [protein]-peptidylproline (omega=0)</text>
        <dbReference type="Rhea" id="RHEA:16237"/>
        <dbReference type="Rhea" id="RHEA-COMP:10747"/>
        <dbReference type="Rhea" id="RHEA-COMP:10748"/>
        <dbReference type="ChEBI" id="CHEBI:83833"/>
        <dbReference type="ChEBI" id="CHEBI:83834"/>
        <dbReference type="EC" id="5.2.1.8"/>
    </reaction>
</comment>
<dbReference type="FunFam" id="3.10.50.40:FF:000001">
    <property type="entry name" value="Trigger factor"/>
    <property type="match status" value="1"/>
</dbReference>
<dbReference type="HAMAP" id="MF_00303">
    <property type="entry name" value="Trigger_factor_Tig"/>
    <property type="match status" value="1"/>
</dbReference>
<dbReference type="GO" id="GO:0003755">
    <property type="term" value="F:peptidyl-prolyl cis-trans isomerase activity"/>
    <property type="evidence" value="ECO:0007669"/>
    <property type="project" value="UniProtKB-UniRule"/>
</dbReference>
<feature type="domain" description="PPIase FKBP-type" evidence="17">
    <location>
        <begin position="163"/>
        <end position="248"/>
    </location>
</feature>
<dbReference type="Gene3D" id="1.10.3120.10">
    <property type="entry name" value="Trigger factor, C-terminal domain"/>
    <property type="match status" value="1"/>
</dbReference>
<evidence type="ECO:0000256" key="6">
    <source>
        <dbReference type="ARBA" id="ARBA00023110"/>
    </source>
</evidence>
<keyword evidence="9 12" id="KW-0131">Cell cycle</keyword>
<evidence type="ECO:0000259" key="17">
    <source>
        <dbReference type="PROSITE" id="PS50059"/>
    </source>
</evidence>
<evidence type="ECO:0000256" key="11">
    <source>
        <dbReference type="ARBA" id="ARBA00029986"/>
    </source>
</evidence>
<evidence type="ECO:0000256" key="5">
    <source>
        <dbReference type="ARBA" id="ARBA00022618"/>
    </source>
</evidence>
<evidence type="ECO:0000256" key="8">
    <source>
        <dbReference type="ARBA" id="ARBA00023235"/>
    </source>
</evidence>
<dbReference type="Gene3D" id="3.30.70.1050">
    <property type="entry name" value="Trigger factor ribosome-binding domain"/>
    <property type="match status" value="1"/>
</dbReference>
<dbReference type="PROSITE" id="PS50059">
    <property type="entry name" value="FKBP_PPIASE"/>
    <property type="match status" value="1"/>
</dbReference>
<evidence type="ECO:0000256" key="10">
    <source>
        <dbReference type="ARBA" id="ARBA00024849"/>
    </source>
</evidence>
<keyword evidence="6 12" id="KW-0697">Rotamase</keyword>
<dbReference type="Gene3D" id="3.10.50.40">
    <property type="match status" value="1"/>
</dbReference>
<evidence type="ECO:0000256" key="3">
    <source>
        <dbReference type="ARBA" id="ARBA00013194"/>
    </source>
</evidence>
<comment type="subcellular location">
    <subcellularLocation>
        <location evidence="12">Cytoplasm</location>
    </subcellularLocation>
    <text evidence="12">About half TF is bound to the ribosome near the polypeptide exit tunnel while the other half is free in the cytoplasm.</text>
</comment>
<organism evidence="18 19">
    <name type="scientific">Porcincola intestinalis</name>
    <dbReference type="NCBI Taxonomy" id="2606632"/>
    <lineage>
        <taxon>Bacteria</taxon>
        <taxon>Bacillati</taxon>
        <taxon>Bacillota</taxon>
        <taxon>Clostridia</taxon>
        <taxon>Lachnospirales</taxon>
        <taxon>Lachnospiraceae</taxon>
        <taxon>Porcincola</taxon>
    </lineage>
</organism>
<dbReference type="PIRSF" id="PIRSF003095">
    <property type="entry name" value="Trigger_factor"/>
    <property type="match status" value="1"/>
</dbReference>
<dbReference type="EMBL" id="VULZ01000001">
    <property type="protein sequence ID" value="MSS13515.1"/>
    <property type="molecule type" value="Genomic_DNA"/>
</dbReference>
<keyword evidence="15" id="KW-0175">Coiled coil</keyword>
<evidence type="ECO:0000256" key="16">
    <source>
        <dbReference type="SAM" id="MobiDB-lite"/>
    </source>
</evidence>
<dbReference type="Proteomes" id="UP000481852">
    <property type="component" value="Unassembled WGS sequence"/>
</dbReference>
<dbReference type="NCBIfam" id="TIGR00115">
    <property type="entry name" value="tig"/>
    <property type="match status" value="1"/>
</dbReference>
<keyword evidence="5 12" id="KW-0132">Cell division</keyword>
<accession>A0A6L5X1J9</accession>
<evidence type="ECO:0000256" key="12">
    <source>
        <dbReference type="HAMAP-Rule" id="MF_00303"/>
    </source>
</evidence>
<dbReference type="Pfam" id="PF05697">
    <property type="entry name" value="Trigger_N"/>
    <property type="match status" value="1"/>
</dbReference>
<dbReference type="GO" id="GO:0015031">
    <property type="term" value="P:protein transport"/>
    <property type="evidence" value="ECO:0007669"/>
    <property type="project" value="UniProtKB-UniRule"/>
</dbReference>
<dbReference type="InterPro" id="IPR037041">
    <property type="entry name" value="Trigger_fac_C_sf"/>
</dbReference>
<evidence type="ECO:0000256" key="4">
    <source>
        <dbReference type="ARBA" id="ARBA00016902"/>
    </source>
</evidence>
<dbReference type="InterPro" id="IPR027304">
    <property type="entry name" value="Trigger_fact/SurA_dom_sf"/>
</dbReference>
<evidence type="ECO:0000256" key="13">
    <source>
        <dbReference type="PROSITE-ProRule" id="PRU00277"/>
    </source>
</evidence>
<dbReference type="GO" id="GO:0051083">
    <property type="term" value="P:'de novo' cotranslational protein folding"/>
    <property type="evidence" value="ECO:0007669"/>
    <property type="project" value="TreeGrafter"/>
</dbReference>
<dbReference type="AlphaFoldDB" id="A0A6L5X1J9"/>
<dbReference type="PANTHER" id="PTHR30560:SF3">
    <property type="entry name" value="TRIGGER FACTOR-LIKE PROTEIN TIG, CHLOROPLASTIC"/>
    <property type="match status" value="1"/>
</dbReference>
<dbReference type="EC" id="5.2.1.8" evidence="3 12"/>
<dbReference type="GO" id="GO:0043335">
    <property type="term" value="P:protein unfolding"/>
    <property type="evidence" value="ECO:0007669"/>
    <property type="project" value="TreeGrafter"/>
</dbReference>
<dbReference type="SUPFAM" id="SSF102735">
    <property type="entry name" value="Trigger factor ribosome-binding domain"/>
    <property type="match status" value="1"/>
</dbReference>
<evidence type="ECO:0000313" key="18">
    <source>
        <dbReference type="EMBL" id="MSS13515.1"/>
    </source>
</evidence>
<keyword evidence="8 12" id="KW-0413">Isomerase</keyword>
<evidence type="ECO:0000256" key="2">
    <source>
        <dbReference type="ARBA" id="ARBA00005464"/>
    </source>
</evidence>
<keyword evidence="19" id="KW-1185">Reference proteome</keyword>
<dbReference type="GO" id="GO:0051301">
    <property type="term" value="P:cell division"/>
    <property type="evidence" value="ECO:0007669"/>
    <property type="project" value="UniProtKB-KW"/>
</dbReference>
<name>A0A6L5X1J9_9FIRM</name>
<dbReference type="SUPFAM" id="SSF109998">
    <property type="entry name" value="Triger factor/SurA peptide-binding domain-like"/>
    <property type="match status" value="1"/>
</dbReference>
<dbReference type="InterPro" id="IPR008881">
    <property type="entry name" value="Trigger_fac_ribosome-bd_bac"/>
</dbReference>
<evidence type="ECO:0000256" key="1">
    <source>
        <dbReference type="ARBA" id="ARBA00000971"/>
    </source>
</evidence>
<feature type="compositionally biased region" description="Basic and acidic residues" evidence="16">
    <location>
        <begin position="427"/>
        <end position="440"/>
    </location>
</feature>
<feature type="coiled-coil region" evidence="15">
    <location>
        <begin position="264"/>
        <end position="302"/>
    </location>
</feature>
<dbReference type="GO" id="GO:0005737">
    <property type="term" value="C:cytoplasm"/>
    <property type="evidence" value="ECO:0007669"/>
    <property type="project" value="UniProtKB-SubCell"/>
</dbReference>
<comment type="similarity">
    <text evidence="2 12 14">Belongs to the FKBP-type PPIase family. Tig subfamily.</text>
</comment>
<dbReference type="GO" id="GO:0043022">
    <property type="term" value="F:ribosome binding"/>
    <property type="evidence" value="ECO:0007669"/>
    <property type="project" value="TreeGrafter"/>
</dbReference>
<evidence type="ECO:0000256" key="14">
    <source>
        <dbReference type="RuleBase" id="RU003914"/>
    </source>
</evidence>
<dbReference type="InterPro" id="IPR005215">
    <property type="entry name" value="Trig_fac"/>
</dbReference>
<comment type="function">
    <text evidence="10 12">Involved in protein export. Acts as a chaperone by maintaining the newly synthesized protein in an open conformation. Functions as a peptidyl-prolyl cis-trans isomerase.</text>
</comment>
<evidence type="ECO:0000256" key="7">
    <source>
        <dbReference type="ARBA" id="ARBA00023186"/>
    </source>
</evidence>
<reference evidence="18 19" key="1">
    <citation type="submission" date="2019-08" db="EMBL/GenBank/DDBJ databases">
        <title>In-depth cultivation of the pig gut microbiome towards novel bacterial diversity and tailored functional studies.</title>
        <authorList>
            <person name="Wylensek D."/>
            <person name="Hitch T.C.A."/>
            <person name="Clavel T."/>
        </authorList>
    </citation>
    <scope>NUCLEOTIDE SEQUENCE [LARGE SCALE GENOMIC DNA]</scope>
    <source>
        <strain evidence="18 19">Oil+RF-744-WCA-WT-11</strain>
    </source>
</reference>
<keyword evidence="7 12" id="KW-0143">Chaperone</keyword>